<protein>
    <submittedName>
        <fullName evidence="2">Alpha/beta fold hydrolase</fullName>
    </submittedName>
</protein>
<keyword evidence="3" id="KW-1185">Reference proteome</keyword>
<evidence type="ECO:0000313" key="2">
    <source>
        <dbReference type="EMBL" id="QHV99380.1"/>
    </source>
</evidence>
<feature type="domain" description="AB hydrolase-1" evidence="1">
    <location>
        <begin position="7"/>
        <end position="220"/>
    </location>
</feature>
<proteinExistence type="predicted"/>
<dbReference type="InterPro" id="IPR029058">
    <property type="entry name" value="AB_hydrolase_fold"/>
</dbReference>
<dbReference type="InterPro" id="IPR000073">
    <property type="entry name" value="AB_hydrolase_1"/>
</dbReference>
<evidence type="ECO:0000259" key="1">
    <source>
        <dbReference type="Pfam" id="PF12697"/>
    </source>
</evidence>
<name>A0A6P1W620_9BACT</name>
<organism evidence="2 3">
    <name type="scientific">Spirosoma endbachense</name>
    <dbReference type="NCBI Taxonomy" id="2666025"/>
    <lineage>
        <taxon>Bacteria</taxon>
        <taxon>Pseudomonadati</taxon>
        <taxon>Bacteroidota</taxon>
        <taxon>Cytophagia</taxon>
        <taxon>Cytophagales</taxon>
        <taxon>Cytophagaceae</taxon>
        <taxon>Spirosoma</taxon>
    </lineage>
</organism>
<reference evidence="2 3" key="1">
    <citation type="submission" date="2019-11" db="EMBL/GenBank/DDBJ databases">
        <title>Spirosoma endbachense sp. nov., isolated from a natural salt meadow.</title>
        <authorList>
            <person name="Rojas J."/>
            <person name="Ambika Manirajan B."/>
            <person name="Ratering S."/>
            <person name="Suarez C."/>
            <person name="Geissler-Plaum R."/>
            <person name="Schnell S."/>
        </authorList>
    </citation>
    <scope>NUCLEOTIDE SEQUENCE [LARGE SCALE GENOMIC DNA]</scope>
    <source>
        <strain evidence="2 3">I-24</strain>
    </source>
</reference>
<dbReference type="SUPFAM" id="SSF53474">
    <property type="entry name" value="alpha/beta-Hydrolases"/>
    <property type="match status" value="1"/>
</dbReference>
<dbReference type="RefSeq" id="WP_162389783.1">
    <property type="nucleotide sequence ID" value="NZ_CP045997.1"/>
</dbReference>
<dbReference type="GO" id="GO:0016787">
    <property type="term" value="F:hydrolase activity"/>
    <property type="evidence" value="ECO:0007669"/>
    <property type="project" value="UniProtKB-KW"/>
</dbReference>
<evidence type="ECO:0000313" key="3">
    <source>
        <dbReference type="Proteomes" id="UP000464577"/>
    </source>
</evidence>
<dbReference type="AlphaFoldDB" id="A0A6P1W620"/>
<accession>A0A6P1W620</accession>
<dbReference type="EMBL" id="CP045997">
    <property type="protein sequence ID" value="QHV99380.1"/>
    <property type="molecule type" value="Genomic_DNA"/>
</dbReference>
<sequence length="240" mass="26254">MKKELNIVLVHGAWGDGSHWKHVIPVLHAKGYTVRAVQNPLTSLPEDIERTKNLVDSLEGPTLLVGHSYGGMVITNVGNEDNVVGLVYIAAFAPDEGETAGGIFSLREAPPGAASLKLDAQSYFWIDFDQYHENFCQDVPDEEALVMGISQKPLAARCFGDVSGIPAWKVKPSWYQVSEQDRMIPPETEAFMAERMKTQKTITLNSSHASLASHGQQVADFILEAAESIQKTALAYVSTL</sequence>
<keyword evidence="2" id="KW-0378">Hydrolase</keyword>
<dbReference type="Pfam" id="PF12697">
    <property type="entry name" value="Abhydrolase_6"/>
    <property type="match status" value="1"/>
</dbReference>
<dbReference type="PANTHER" id="PTHR37017:SF11">
    <property type="entry name" value="ESTERASE_LIPASE_THIOESTERASE DOMAIN-CONTAINING PROTEIN"/>
    <property type="match status" value="1"/>
</dbReference>
<dbReference type="PANTHER" id="PTHR37017">
    <property type="entry name" value="AB HYDROLASE-1 DOMAIN-CONTAINING PROTEIN-RELATED"/>
    <property type="match status" value="1"/>
</dbReference>
<dbReference type="Gene3D" id="3.40.50.1820">
    <property type="entry name" value="alpha/beta hydrolase"/>
    <property type="match status" value="1"/>
</dbReference>
<dbReference type="KEGG" id="senf:GJR95_32135"/>
<gene>
    <name evidence="2" type="ORF">GJR95_32135</name>
</gene>
<dbReference type="Proteomes" id="UP000464577">
    <property type="component" value="Chromosome"/>
</dbReference>
<dbReference type="InterPro" id="IPR052897">
    <property type="entry name" value="Sec-Metab_Biosynth_Hydrolase"/>
</dbReference>